<evidence type="ECO:0000256" key="4">
    <source>
        <dbReference type="ARBA" id="ARBA00016436"/>
    </source>
</evidence>
<evidence type="ECO:0000256" key="12">
    <source>
        <dbReference type="ARBA" id="ARBA00029757"/>
    </source>
</evidence>
<dbReference type="EMBL" id="CP014206">
    <property type="protein sequence ID" value="AMK10710.1"/>
    <property type="molecule type" value="Genomic_DNA"/>
</dbReference>
<comment type="similarity">
    <text evidence="13">Belongs to the LpxK family.</text>
</comment>
<dbReference type="InterPro" id="IPR027417">
    <property type="entry name" value="P-loop_NTPase"/>
</dbReference>
<accession>A0A126QKY5</accession>
<keyword evidence="7 13" id="KW-0808">Transferase</keyword>
<keyword evidence="9 13" id="KW-0418">Kinase</keyword>
<dbReference type="RefSeq" id="WP_066801639.1">
    <property type="nucleotide sequence ID" value="NZ_CP014206.1"/>
</dbReference>
<dbReference type="NCBIfam" id="TIGR00682">
    <property type="entry name" value="lpxK"/>
    <property type="match status" value="1"/>
</dbReference>
<evidence type="ECO:0000256" key="13">
    <source>
        <dbReference type="HAMAP-Rule" id="MF_00409"/>
    </source>
</evidence>
<keyword evidence="16" id="KW-1185">Reference proteome</keyword>
<gene>
    <name evidence="13" type="primary">lpxK</name>
    <name evidence="14" type="ORF">AWY79_06100</name>
    <name evidence="15" type="ORF">EDC59_10191</name>
</gene>
<dbReference type="AlphaFoldDB" id="A0A126QKY5"/>
<dbReference type="KEGG" id="dej:AWY79_06100"/>
<evidence type="ECO:0000313" key="15">
    <source>
        <dbReference type="EMBL" id="TDT91693.1"/>
    </source>
</evidence>
<dbReference type="PANTHER" id="PTHR42724:SF1">
    <property type="entry name" value="TETRAACYLDISACCHARIDE 4'-KINASE, MITOCHONDRIAL-RELATED"/>
    <property type="match status" value="1"/>
</dbReference>
<dbReference type="EC" id="2.7.1.130" evidence="3 13"/>
<organism evidence="15 17">
    <name type="scientific">Pseudodesulfovibrio indicus</name>
    <dbReference type="NCBI Taxonomy" id="1716143"/>
    <lineage>
        <taxon>Bacteria</taxon>
        <taxon>Pseudomonadati</taxon>
        <taxon>Thermodesulfobacteriota</taxon>
        <taxon>Desulfovibrionia</taxon>
        <taxon>Desulfovibrionales</taxon>
        <taxon>Desulfovibrionaceae</taxon>
    </lineage>
</organism>
<feature type="binding site" evidence="13">
    <location>
        <begin position="55"/>
        <end position="62"/>
    </location>
    <ligand>
        <name>ATP</name>
        <dbReference type="ChEBI" id="CHEBI:30616"/>
    </ligand>
</feature>
<keyword evidence="10 13" id="KW-0067">ATP-binding</keyword>
<reference evidence="15 17" key="2">
    <citation type="submission" date="2019-03" db="EMBL/GenBank/DDBJ databases">
        <title>Genomic Encyclopedia of Type Strains, Phase IV (KMG-IV): sequencing the most valuable type-strain genomes for metagenomic binning, comparative biology and taxonomic classification.</title>
        <authorList>
            <person name="Goeker M."/>
        </authorList>
    </citation>
    <scope>NUCLEOTIDE SEQUENCE [LARGE SCALE GENOMIC DNA]</scope>
    <source>
        <strain evidence="15 17">DSM 101483</strain>
    </source>
</reference>
<evidence type="ECO:0000256" key="10">
    <source>
        <dbReference type="ARBA" id="ARBA00022840"/>
    </source>
</evidence>
<dbReference type="GO" id="GO:0009245">
    <property type="term" value="P:lipid A biosynthetic process"/>
    <property type="evidence" value="ECO:0007669"/>
    <property type="project" value="UniProtKB-UniRule"/>
</dbReference>
<evidence type="ECO:0000256" key="6">
    <source>
        <dbReference type="ARBA" id="ARBA00022556"/>
    </source>
</evidence>
<dbReference type="SUPFAM" id="SSF52540">
    <property type="entry name" value="P-loop containing nucleoside triphosphate hydrolases"/>
    <property type="match status" value="1"/>
</dbReference>
<evidence type="ECO:0000256" key="3">
    <source>
        <dbReference type="ARBA" id="ARBA00012071"/>
    </source>
</evidence>
<dbReference type="GO" id="GO:0005524">
    <property type="term" value="F:ATP binding"/>
    <property type="evidence" value="ECO:0007669"/>
    <property type="project" value="UniProtKB-UniRule"/>
</dbReference>
<dbReference type="Proteomes" id="UP000055611">
    <property type="component" value="Chromosome"/>
</dbReference>
<protein>
    <recommendedName>
        <fullName evidence="4 13">Tetraacyldisaccharide 4'-kinase</fullName>
        <ecNumber evidence="3 13">2.7.1.130</ecNumber>
    </recommendedName>
    <alternativeName>
        <fullName evidence="12 13">Lipid A 4'-kinase</fullName>
    </alternativeName>
</protein>
<evidence type="ECO:0000256" key="2">
    <source>
        <dbReference type="ARBA" id="ARBA00004870"/>
    </source>
</evidence>
<dbReference type="EMBL" id="SOBK01000001">
    <property type="protein sequence ID" value="TDT91693.1"/>
    <property type="molecule type" value="Genomic_DNA"/>
</dbReference>
<keyword evidence="8 13" id="KW-0547">Nucleotide-binding</keyword>
<dbReference type="OrthoDB" id="9766423at2"/>
<dbReference type="InterPro" id="IPR003758">
    <property type="entry name" value="LpxK"/>
</dbReference>
<evidence type="ECO:0000256" key="1">
    <source>
        <dbReference type="ARBA" id="ARBA00002274"/>
    </source>
</evidence>
<dbReference type="Pfam" id="PF02606">
    <property type="entry name" value="LpxK"/>
    <property type="match status" value="1"/>
</dbReference>
<keyword evidence="6 13" id="KW-0441">Lipid A biosynthesis</keyword>
<evidence type="ECO:0000313" key="16">
    <source>
        <dbReference type="Proteomes" id="UP000055611"/>
    </source>
</evidence>
<keyword evidence="5 13" id="KW-0444">Lipid biosynthesis</keyword>
<comment type="function">
    <text evidence="1 13">Transfers the gamma-phosphate of ATP to the 4'-position of a tetraacyldisaccharide 1-phosphate intermediate (termed DS-1-P) to form tetraacyldisaccharide 1,4'-bis-phosphate (lipid IVA).</text>
</comment>
<dbReference type="GO" id="GO:0009029">
    <property type="term" value="F:lipid-A 4'-kinase activity"/>
    <property type="evidence" value="ECO:0007669"/>
    <property type="project" value="UniProtKB-UniRule"/>
</dbReference>
<proteinExistence type="inferred from homology"/>
<dbReference type="Proteomes" id="UP000295506">
    <property type="component" value="Unassembled WGS sequence"/>
</dbReference>
<sequence length="377" mass="41524">MSKTISELQRVLRPVLTPISWVYAGAMRVRAGLYRRGLLRRWEPPALTVSVGNIGWGGSGKTPVADWLLGWAGSRSIPVALLTRGYRAKPKNLPYEVKPGALAEEAGDEPLMLARAHEEAVVLVDPVRARAGRLAAKRFRPELIILDDGFQHMAVERHVNLVLLKPADLTDGWNQVFPAGEWREPQTALKRADAFLIKIGPKGFKALTPYIEARLSGLRKPVFSFRIAPSGVRRVVNGETARDFEGGPYLLATGVGDPAQVKATATAYFGYPPVEHVVFADHYAYTKRDVLALGARAAGLGCNAILCTPKDAVKLGSMCTDEFWQFDLGLEFGPSTLGKDSTFAKWWDRRYESFKLRRADSLDDAIQHSEKGSENNG</sequence>
<evidence type="ECO:0000256" key="11">
    <source>
        <dbReference type="ARBA" id="ARBA00023098"/>
    </source>
</evidence>
<evidence type="ECO:0000313" key="17">
    <source>
        <dbReference type="Proteomes" id="UP000295506"/>
    </source>
</evidence>
<evidence type="ECO:0000256" key="5">
    <source>
        <dbReference type="ARBA" id="ARBA00022516"/>
    </source>
</evidence>
<dbReference type="HAMAP" id="MF_00409">
    <property type="entry name" value="LpxK"/>
    <property type="match status" value="1"/>
</dbReference>
<evidence type="ECO:0000313" key="14">
    <source>
        <dbReference type="EMBL" id="AMK10710.1"/>
    </source>
</evidence>
<keyword evidence="11 13" id="KW-0443">Lipid metabolism</keyword>
<dbReference type="GO" id="GO:0005886">
    <property type="term" value="C:plasma membrane"/>
    <property type="evidence" value="ECO:0007669"/>
    <property type="project" value="TreeGrafter"/>
</dbReference>
<dbReference type="GO" id="GO:0009244">
    <property type="term" value="P:lipopolysaccharide core region biosynthetic process"/>
    <property type="evidence" value="ECO:0007669"/>
    <property type="project" value="TreeGrafter"/>
</dbReference>
<evidence type="ECO:0000256" key="7">
    <source>
        <dbReference type="ARBA" id="ARBA00022679"/>
    </source>
</evidence>
<dbReference type="PANTHER" id="PTHR42724">
    <property type="entry name" value="TETRAACYLDISACCHARIDE 4'-KINASE"/>
    <property type="match status" value="1"/>
</dbReference>
<comment type="catalytic activity">
    <reaction evidence="13">
        <text>a lipid A disaccharide + ATP = a lipid IVA + ADP + H(+)</text>
        <dbReference type="Rhea" id="RHEA:67840"/>
        <dbReference type="ChEBI" id="CHEBI:15378"/>
        <dbReference type="ChEBI" id="CHEBI:30616"/>
        <dbReference type="ChEBI" id="CHEBI:176343"/>
        <dbReference type="ChEBI" id="CHEBI:176425"/>
        <dbReference type="ChEBI" id="CHEBI:456216"/>
        <dbReference type="EC" id="2.7.1.130"/>
    </reaction>
</comment>
<name>A0A126QKY5_9BACT</name>
<evidence type="ECO:0000256" key="8">
    <source>
        <dbReference type="ARBA" id="ARBA00022741"/>
    </source>
</evidence>
<evidence type="ECO:0000256" key="9">
    <source>
        <dbReference type="ARBA" id="ARBA00022777"/>
    </source>
</evidence>
<reference evidence="14 16" key="1">
    <citation type="journal article" date="2016" name="Front. Microbiol.">
        <title>Genome Sequence of the Piezophilic, Mesophilic Sulfate-Reducing Bacterium Desulfovibrio indicus J2T.</title>
        <authorList>
            <person name="Cao J."/>
            <person name="Maignien L."/>
            <person name="Shao Z."/>
            <person name="Alain K."/>
            <person name="Jebbar M."/>
        </authorList>
    </citation>
    <scope>NUCLEOTIDE SEQUENCE [LARGE SCALE GENOMIC DNA]</scope>
    <source>
        <strain evidence="14 16">J2</strain>
    </source>
</reference>
<comment type="pathway">
    <text evidence="2 13">Glycolipid biosynthesis; lipid IV(A) biosynthesis; lipid IV(A) from (3R)-3-hydroxytetradecanoyl-[acyl-carrier-protein] and UDP-N-acetyl-alpha-D-glucosamine: step 6/6.</text>
</comment>